<feature type="non-terminal residue" evidence="8">
    <location>
        <position position="344"/>
    </location>
</feature>
<dbReference type="InterPro" id="IPR036570">
    <property type="entry name" value="HORMA_dom_sf"/>
</dbReference>
<keyword evidence="5" id="KW-0469">Meiosis</keyword>
<organism evidence="8 9">
    <name type="scientific">Homarus americanus</name>
    <name type="common">American lobster</name>
    <dbReference type="NCBI Taxonomy" id="6706"/>
    <lineage>
        <taxon>Eukaryota</taxon>
        <taxon>Metazoa</taxon>
        <taxon>Ecdysozoa</taxon>
        <taxon>Arthropoda</taxon>
        <taxon>Crustacea</taxon>
        <taxon>Multicrustacea</taxon>
        <taxon>Malacostraca</taxon>
        <taxon>Eumalacostraca</taxon>
        <taxon>Eucarida</taxon>
        <taxon>Decapoda</taxon>
        <taxon>Pleocyemata</taxon>
        <taxon>Astacidea</taxon>
        <taxon>Nephropoidea</taxon>
        <taxon>Nephropidae</taxon>
        <taxon>Homarus</taxon>
    </lineage>
</organism>
<gene>
    <name evidence="8" type="primary">HORMAD2-L2</name>
    <name evidence="8" type="ORF">Hamer_G018990</name>
</gene>
<dbReference type="PANTHER" id="PTHR48225">
    <property type="entry name" value="HORMA DOMAIN-CONTAINING PROTEIN 1"/>
    <property type="match status" value="1"/>
</dbReference>
<evidence type="ECO:0000313" key="9">
    <source>
        <dbReference type="Proteomes" id="UP000747542"/>
    </source>
</evidence>
<evidence type="ECO:0000259" key="7">
    <source>
        <dbReference type="PROSITE" id="PS50815"/>
    </source>
</evidence>
<evidence type="ECO:0000256" key="5">
    <source>
        <dbReference type="ARBA" id="ARBA00023254"/>
    </source>
</evidence>
<dbReference type="Pfam" id="PF02301">
    <property type="entry name" value="HORMA"/>
    <property type="match status" value="1"/>
</dbReference>
<feature type="non-terminal residue" evidence="8">
    <location>
        <position position="1"/>
    </location>
</feature>
<dbReference type="PROSITE" id="PS50815">
    <property type="entry name" value="HORMA"/>
    <property type="match status" value="1"/>
</dbReference>
<keyword evidence="3" id="KW-0158">Chromosome</keyword>
<evidence type="ECO:0000313" key="8">
    <source>
        <dbReference type="EMBL" id="KAG7170498.1"/>
    </source>
</evidence>
<dbReference type="InterPro" id="IPR003511">
    <property type="entry name" value="HORMA_dom"/>
</dbReference>
<feature type="domain" description="HORMA" evidence="7">
    <location>
        <begin position="37"/>
        <end position="242"/>
    </location>
</feature>
<dbReference type="EMBL" id="JAHLQT010014098">
    <property type="protein sequence ID" value="KAG7170498.1"/>
    <property type="molecule type" value="Genomic_DNA"/>
</dbReference>
<evidence type="ECO:0000256" key="3">
    <source>
        <dbReference type="ARBA" id="ARBA00022454"/>
    </source>
</evidence>
<keyword evidence="9" id="KW-1185">Reference proteome</keyword>
<dbReference type="GO" id="GO:0051321">
    <property type="term" value="P:meiotic cell cycle"/>
    <property type="evidence" value="ECO:0007669"/>
    <property type="project" value="UniProtKB-KW"/>
</dbReference>
<accession>A0A8J5N070</accession>
<dbReference type="Gene3D" id="3.30.900.10">
    <property type="entry name" value="HORMA domain"/>
    <property type="match status" value="1"/>
</dbReference>
<sequence length="344" mass="38440">RSIGTRDDPSSISVVPVLREGGRVRGCPLLSLVRELQENLPIHVDKSIMSLAQLTKLASPTDPDVITDMAVYCDKVIQDINLKILKRSGQHIAPHTFMESIEGCYEAIEKQYLREMQLIIYEHDPDNPLEIYTFNLSYFKDGSSTLSQLKGQSIHGEKSFILKMPIMKMLRKVILMLQSFVQLPETVIFGFKLFYYDDVTPADYDPAAFMPVIDSRAKFSSAPTKVKVSMVQSTFHSVRLGVTTSLYSSNAQKQVPSMTDSMSEKENILPSSTAEPDVHRSLRGMSSTAEPDVHRSLRGMSSTAEPDVHRSLRGMSSTTEPDVHRSLRGMSSTAEPDVHRSLRG</sequence>
<evidence type="ECO:0000256" key="2">
    <source>
        <dbReference type="ARBA" id="ARBA00004286"/>
    </source>
</evidence>
<proteinExistence type="predicted"/>
<evidence type="ECO:0000256" key="1">
    <source>
        <dbReference type="ARBA" id="ARBA00004123"/>
    </source>
</evidence>
<dbReference type="InterPro" id="IPR051294">
    <property type="entry name" value="HORMA_MeioticProgression"/>
</dbReference>
<evidence type="ECO:0000256" key="6">
    <source>
        <dbReference type="SAM" id="MobiDB-lite"/>
    </source>
</evidence>
<dbReference type="AlphaFoldDB" id="A0A8J5N070"/>
<comment type="caution">
    <text evidence="8">The sequence shown here is derived from an EMBL/GenBank/DDBJ whole genome shotgun (WGS) entry which is preliminary data.</text>
</comment>
<feature type="compositionally biased region" description="Polar residues" evidence="6">
    <location>
        <begin position="250"/>
        <end position="261"/>
    </location>
</feature>
<dbReference type="GO" id="GO:0005634">
    <property type="term" value="C:nucleus"/>
    <property type="evidence" value="ECO:0007669"/>
    <property type="project" value="UniProtKB-SubCell"/>
</dbReference>
<dbReference type="PANTHER" id="PTHR48225:SF7">
    <property type="entry name" value="MEIOSIS-SPECIFIC PROTEIN HOP1"/>
    <property type="match status" value="1"/>
</dbReference>
<comment type="subcellular location">
    <subcellularLocation>
        <location evidence="2">Chromosome</location>
    </subcellularLocation>
    <subcellularLocation>
        <location evidence="1">Nucleus</location>
    </subcellularLocation>
</comment>
<dbReference type="SUPFAM" id="SSF56019">
    <property type="entry name" value="The spindle assembly checkpoint protein mad2"/>
    <property type="match status" value="1"/>
</dbReference>
<dbReference type="GO" id="GO:0005694">
    <property type="term" value="C:chromosome"/>
    <property type="evidence" value="ECO:0007669"/>
    <property type="project" value="UniProtKB-SubCell"/>
</dbReference>
<reference evidence="8" key="1">
    <citation type="journal article" date="2021" name="Sci. Adv.">
        <title>The American lobster genome reveals insights on longevity, neural, and immune adaptations.</title>
        <authorList>
            <person name="Polinski J.M."/>
            <person name="Zimin A.V."/>
            <person name="Clark K.F."/>
            <person name="Kohn A.B."/>
            <person name="Sadowski N."/>
            <person name="Timp W."/>
            <person name="Ptitsyn A."/>
            <person name="Khanna P."/>
            <person name="Romanova D.Y."/>
            <person name="Williams P."/>
            <person name="Greenwood S.J."/>
            <person name="Moroz L.L."/>
            <person name="Walt D.R."/>
            <person name="Bodnar A.G."/>
        </authorList>
    </citation>
    <scope>NUCLEOTIDE SEQUENCE</scope>
    <source>
        <strain evidence="8">GMGI-L3</strain>
    </source>
</reference>
<feature type="region of interest" description="Disordered" evidence="6">
    <location>
        <begin position="250"/>
        <end position="344"/>
    </location>
</feature>
<keyword evidence="4" id="KW-0539">Nucleus</keyword>
<evidence type="ECO:0000256" key="4">
    <source>
        <dbReference type="ARBA" id="ARBA00023242"/>
    </source>
</evidence>
<protein>
    <submittedName>
        <fullName evidence="8">HORMA domain-containing protein 2-like 2</fullName>
    </submittedName>
</protein>
<name>A0A8J5N070_HOMAM</name>
<dbReference type="Proteomes" id="UP000747542">
    <property type="component" value="Unassembled WGS sequence"/>
</dbReference>